<gene>
    <name evidence="1" type="ORF">PROVALCAL_01482</name>
</gene>
<reference evidence="1 2" key="2">
    <citation type="submission" date="2008-10" db="EMBL/GenBank/DDBJ databases">
        <authorList>
            <person name="Fulton L."/>
            <person name="Clifton S."/>
            <person name="Fulton B."/>
            <person name="Xu J."/>
            <person name="Minx P."/>
            <person name="Pepin K.H."/>
            <person name="Johnson M."/>
            <person name="Bhonagiri V."/>
            <person name="Nash W.E."/>
            <person name="Mardis E.R."/>
            <person name="Wilson R.K."/>
        </authorList>
    </citation>
    <scope>NUCLEOTIDE SEQUENCE [LARGE SCALE GENOMIC DNA]</scope>
    <source>
        <strain evidence="1 2">DSM 30120</strain>
    </source>
</reference>
<dbReference type="AlphaFoldDB" id="B6XDQ7"/>
<dbReference type="Proteomes" id="UP000003729">
    <property type="component" value="Unassembled WGS sequence"/>
</dbReference>
<evidence type="ECO:0000313" key="1">
    <source>
        <dbReference type="EMBL" id="EEB46368.1"/>
    </source>
</evidence>
<evidence type="ECO:0000313" key="2">
    <source>
        <dbReference type="Proteomes" id="UP000003729"/>
    </source>
</evidence>
<comment type="caution">
    <text evidence="1">The sequence shown here is derived from an EMBL/GenBank/DDBJ whole genome shotgun (WGS) entry which is preliminary data.</text>
</comment>
<protein>
    <submittedName>
        <fullName evidence="1">Uncharacterized protein</fullName>
    </submittedName>
</protein>
<accession>B6XDQ7</accession>
<dbReference type="EMBL" id="ABXW01000042">
    <property type="protein sequence ID" value="EEB46368.1"/>
    <property type="molecule type" value="Genomic_DNA"/>
</dbReference>
<sequence>MMNLNIEVDIKLNDNVTNSTIIEIFQFMIEFSKKIAHADPKVWYFCGDSQEEAMNFKAFENGVPTDFFKNEYNFNNMEAIWAGDDNALVIVNNGISSVYKLEFDLRRVVNFNFDMLIDFISESTIKFNLIDIRIDTNNYSYNQNNVFPDRLPVGWMLYLNKKITQQQLPMAAELIDIENKKNSGTLIISTDHVFDGSNKDDIKKANEIEIQLTALGLLPLYNEIYN</sequence>
<reference evidence="1 2" key="1">
    <citation type="submission" date="2008-10" db="EMBL/GenBank/DDBJ databases">
        <title>Draft genome sequence of Providencia alcalifaciens (DSM 30120).</title>
        <authorList>
            <person name="Sudarsanam P."/>
            <person name="Ley R."/>
            <person name="Guruge J."/>
            <person name="Turnbaugh P.J."/>
            <person name="Mahowald M."/>
            <person name="Liep D."/>
            <person name="Gordon J."/>
        </authorList>
    </citation>
    <scope>NUCLEOTIDE SEQUENCE [LARGE SCALE GENOMIC DNA]</scope>
    <source>
        <strain evidence="1 2">DSM 30120</strain>
    </source>
</reference>
<proteinExistence type="predicted"/>
<dbReference type="eggNOG" id="ENOG5032WXI">
    <property type="taxonomic scope" value="Bacteria"/>
</dbReference>
<organism evidence="1 2">
    <name type="scientific">Providencia alcalifaciens DSM 30120</name>
    <dbReference type="NCBI Taxonomy" id="520999"/>
    <lineage>
        <taxon>Bacteria</taxon>
        <taxon>Pseudomonadati</taxon>
        <taxon>Pseudomonadota</taxon>
        <taxon>Gammaproteobacteria</taxon>
        <taxon>Enterobacterales</taxon>
        <taxon>Morganellaceae</taxon>
        <taxon>Providencia</taxon>
    </lineage>
</organism>
<name>B6XDQ7_9GAMM</name>